<dbReference type="OMA" id="YEWVRLT"/>
<dbReference type="InterPro" id="IPR044275">
    <property type="entry name" value="KRP"/>
</dbReference>
<dbReference type="Pfam" id="PF02234">
    <property type="entry name" value="CDI"/>
    <property type="match status" value="1"/>
</dbReference>
<evidence type="ECO:0000256" key="1">
    <source>
        <dbReference type="ARBA" id="ARBA00010274"/>
    </source>
</evidence>
<dbReference type="Gene3D" id="4.10.365.10">
    <property type="entry name" value="p27"/>
    <property type="match status" value="1"/>
</dbReference>
<dbReference type="GO" id="GO:0005634">
    <property type="term" value="C:nucleus"/>
    <property type="evidence" value="ECO:0007669"/>
    <property type="project" value="InterPro"/>
</dbReference>
<accession>A0A200QIU7</accession>
<name>A0A200QIU7_MACCD</name>
<feature type="domain" description="Cyclin-dependent kinase inhibitor" evidence="3">
    <location>
        <begin position="204"/>
        <end position="249"/>
    </location>
</feature>
<dbReference type="AlphaFoldDB" id="A0A200QIU7"/>
<gene>
    <name evidence="4" type="ORF">BVC80_8983g17</name>
</gene>
<sequence length="251" mass="27592">MGKYMKKCKAMLGHEVAVLEVGHQHVGVRTRARTLAMAGTASTTATTAAAAAAAAKKRKISTTSSELQFTSSFIQLRSRRKLLITSENSISPTNSENSISACVIPSNSCSSPSSDHVRTASRCSSNGSCMLINESLISSSAVDLKGEGFEIENSITYSHCRERRETTPSSNLRAESGDLESTERLTAVAANSRHRSSTTMENKMMPSEEELEDFFSAAEKEEQKRFSDRYNFDIVKDVPLEGRYEWVRLTQ</sequence>
<evidence type="ECO:0000313" key="4">
    <source>
        <dbReference type="EMBL" id="OVA10448.1"/>
    </source>
</evidence>
<proteinExistence type="inferred from homology"/>
<dbReference type="OrthoDB" id="6373236at2759"/>
<dbReference type="GO" id="GO:0004861">
    <property type="term" value="F:cyclin-dependent protein serine/threonine kinase inhibitor activity"/>
    <property type="evidence" value="ECO:0007669"/>
    <property type="project" value="InterPro"/>
</dbReference>
<comment type="similarity">
    <text evidence="1">Belongs to the CDI family. ICK/KRP subfamily.</text>
</comment>
<dbReference type="InterPro" id="IPR003175">
    <property type="entry name" value="CDI_dom"/>
</dbReference>
<evidence type="ECO:0000256" key="2">
    <source>
        <dbReference type="ARBA" id="ARBA00023013"/>
    </source>
</evidence>
<evidence type="ECO:0000313" key="5">
    <source>
        <dbReference type="Proteomes" id="UP000195402"/>
    </source>
</evidence>
<keyword evidence="2" id="KW-0649">Protein kinase inhibitor</keyword>
<comment type="caution">
    <text evidence="4">The sequence shown here is derived from an EMBL/GenBank/DDBJ whole genome shotgun (WGS) entry which is preliminary data.</text>
</comment>
<dbReference type="PIRSF" id="PIRSF017811">
    <property type="entry name" value="CDK_inhib_pln"/>
    <property type="match status" value="1"/>
</dbReference>
<dbReference type="InParanoid" id="A0A200QIU7"/>
<dbReference type="EMBL" id="MVGT01001902">
    <property type="protein sequence ID" value="OVA10448.1"/>
    <property type="molecule type" value="Genomic_DNA"/>
</dbReference>
<dbReference type="STRING" id="56857.A0A200QIU7"/>
<dbReference type="Proteomes" id="UP000195402">
    <property type="component" value="Unassembled WGS sequence"/>
</dbReference>
<protein>
    <submittedName>
        <fullName evidence="4">Cyclin-dependent kinase inhibitor</fullName>
    </submittedName>
</protein>
<keyword evidence="5" id="KW-1185">Reference proteome</keyword>
<dbReference type="PANTHER" id="PTHR46776">
    <property type="entry name" value="CYCLIN-DEPENDENT KINASE INHIBITOR 4-RELATED"/>
    <property type="match status" value="1"/>
</dbReference>
<organism evidence="4 5">
    <name type="scientific">Macleaya cordata</name>
    <name type="common">Five-seeded plume-poppy</name>
    <name type="synonym">Bocconia cordata</name>
    <dbReference type="NCBI Taxonomy" id="56857"/>
    <lineage>
        <taxon>Eukaryota</taxon>
        <taxon>Viridiplantae</taxon>
        <taxon>Streptophyta</taxon>
        <taxon>Embryophyta</taxon>
        <taxon>Tracheophyta</taxon>
        <taxon>Spermatophyta</taxon>
        <taxon>Magnoliopsida</taxon>
        <taxon>Ranunculales</taxon>
        <taxon>Papaveraceae</taxon>
        <taxon>Papaveroideae</taxon>
        <taxon>Macleaya</taxon>
    </lineage>
</organism>
<dbReference type="InterPro" id="IPR044898">
    <property type="entry name" value="CDI_dom_sf"/>
</dbReference>
<evidence type="ECO:0000259" key="3">
    <source>
        <dbReference type="Pfam" id="PF02234"/>
    </source>
</evidence>
<reference evidence="4 5" key="1">
    <citation type="journal article" date="2017" name="Mol. Plant">
        <title>The Genome of Medicinal Plant Macleaya cordata Provides New Insights into Benzylisoquinoline Alkaloids Metabolism.</title>
        <authorList>
            <person name="Liu X."/>
            <person name="Liu Y."/>
            <person name="Huang P."/>
            <person name="Ma Y."/>
            <person name="Qing Z."/>
            <person name="Tang Q."/>
            <person name="Cao H."/>
            <person name="Cheng P."/>
            <person name="Zheng Y."/>
            <person name="Yuan Z."/>
            <person name="Zhou Y."/>
            <person name="Liu J."/>
            <person name="Tang Z."/>
            <person name="Zhuo Y."/>
            <person name="Zhang Y."/>
            <person name="Yu L."/>
            <person name="Huang J."/>
            <person name="Yang P."/>
            <person name="Peng Q."/>
            <person name="Zhang J."/>
            <person name="Jiang W."/>
            <person name="Zhang Z."/>
            <person name="Lin K."/>
            <person name="Ro D.K."/>
            <person name="Chen X."/>
            <person name="Xiong X."/>
            <person name="Shang Y."/>
            <person name="Huang S."/>
            <person name="Zeng J."/>
        </authorList>
    </citation>
    <scope>NUCLEOTIDE SEQUENCE [LARGE SCALE GENOMIC DNA]</scope>
    <source>
        <strain evidence="5">cv. BLH2017</strain>
        <tissue evidence="4">Root</tissue>
    </source>
</reference>
<dbReference type="GO" id="GO:0051726">
    <property type="term" value="P:regulation of cell cycle"/>
    <property type="evidence" value="ECO:0007669"/>
    <property type="project" value="InterPro"/>
</dbReference>
<dbReference type="FunCoup" id="A0A200QIU7">
    <property type="interactions" value="371"/>
</dbReference>